<dbReference type="RefSeq" id="WP_185971216.1">
    <property type="nucleotide sequence ID" value="NZ_JBKBMZ010000029.1"/>
</dbReference>
<feature type="region of interest" description="Disordered" evidence="4">
    <location>
        <begin position="180"/>
        <end position="202"/>
    </location>
</feature>
<evidence type="ECO:0000259" key="5">
    <source>
        <dbReference type="Pfam" id="PF13649"/>
    </source>
</evidence>
<evidence type="ECO:0000256" key="1">
    <source>
        <dbReference type="ARBA" id="ARBA00022603"/>
    </source>
</evidence>
<dbReference type="EMBL" id="VJNC01000008">
    <property type="protein sequence ID" value="TSE22016.1"/>
    <property type="molecule type" value="Genomic_DNA"/>
</dbReference>
<dbReference type="GO" id="GO:0032259">
    <property type="term" value="P:methylation"/>
    <property type="evidence" value="ECO:0007669"/>
    <property type="project" value="UniProtKB-KW"/>
</dbReference>
<dbReference type="Proteomes" id="UP000295536">
    <property type="component" value="Unassembled WGS sequence"/>
</dbReference>
<evidence type="ECO:0000313" key="7">
    <source>
        <dbReference type="EMBL" id="TSE22016.1"/>
    </source>
</evidence>
<dbReference type="AlphaFoldDB" id="A0A4R3LNI6"/>
<dbReference type="SUPFAM" id="SSF53335">
    <property type="entry name" value="S-adenosyl-L-methionine-dependent methyltransferases"/>
    <property type="match status" value="1"/>
</dbReference>
<protein>
    <submittedName>
        <fullName evidence="7">Methyltransferase domain protein</fullName>
    </submittedName>
    <submittedName>
        <fullName evidence="6">Methyltransferase family protein</fullName>
    </submittedName>
</protein>
<dbReference type="CDD" id="cd02440">
    <property type="entry name" value="AdoMet_MTases"/>
    <property type="match status" value="1"/>
</dbReference>
<keyword evidence="2 6" id="KW-0808">Transferase</keyword>
<evidence type="ECO:0000256" key="4">
    <source>
        <dbReference type="SAM" id="MobiDB-lite"/>
    </source>
</evidence>
<keyword evidence="9" id="KW-1185">Reference proteome</keyword>
<feature type="compositionally biased region" description="Polar residues" evidence="4">
    <location>
        <begin position="193"/>
        <end position="202"/>
    </location>
</feature>
<organism evidence="6 8">
    <name type="scientific">Tepidimonas ignava</name>
    <dbReference type="NCBI Taxonomy" id="114249"/>
    <lineage>
        <taxon>Bacteria</taxon>
        <taxon>Pseudomonadati</taxon>
        <taxon>Pseudomonadota</taxon>
        <taxon>Betaproteobacteria</taxon>
        <taxon>Burkholderiales</taxon>
        <taxon>Tepidimonas</taxon>
    </lineage>
</organism>
<comment type="caution">
    <text evidence="6">The sequence shown here is derived from an EMBL/GenBank/DDBJ whole genome shotgun (WGS) entry which is preliminary data.</text>
</comment>
<dbReference type="Proteomes" id="UP000315577">
    <property type="component" value="Unassembled WGS sequence"/>
</dbReference>
<dbReference type="InterPro" id="IPR029063">
    <property type="entry name" value="SAM-dependent_MTases_sf"/>
</dbReference>
<proteinExistence type="predicted"/>
<keyword evidence="3" id="KW-0949">S-adenosyl-L-methionine</keyword>
<dbReference type="PANTHER" id="PTHR43464:SF19">
    <property type="entry name" value="UBIQUINONE BIOSYNTHESIS O-METHYLTRANSFERASE, MITOCHONDRIAL"/>
    <property type="match status" value="1"/>
</dbReference>
<dbReference type="PANTHER" id="PTHR43464">
    <property type="entry name" value="METHYLTRANSFERASE"/>
    <property type="match status" value="1"/>
</dbReference>
<dbReference type="Pfam" id="PF13649">
    <property type="entry name" value="Methyltransf_25"/>
    <property type="match status" value="1"/>
</dbReference>
<gene>
    <name evidence="6" type="ORF">EDC36_102193</name>
    <name evidence="7" type="ORF">Tigna_01470</name>
</gene>
<reference evidence="7 9" key="2">
    <citation type="submission" date="2019-07" db="EMBL/GenBank/DDBJ databases">
        <title>Tepidimonas ignava SPS-1037 draft genome.</title>
        <authorList>
            <person name="Da Costa M.S."/>
            <person name="Froufe H.J.C."/>
            <person name="Egas C."/>
            <person name="Albuquerque L."/>
        </authorList>
    </citation>
    <scope>NUCLEOTIDE SEQUENCE [LARGE SCALE GENOMIC DNA]</scope>
    <source>
        <strain evidence="7 9">SPS-1037</strain>
    </source>
</reference>
<sequence>MTPAHAQLPPSPWITRFGALLQALHAQRPQRRALDVACGWGRHTRWLAQQGYRVTAVDRDAEALAALTALGPAVTPLHADLEGAPWPLPGQSFDVVLVTNYLWRPLLPHVLASLAPGGVLLYETFAWGQHTIGRPARADFLLAPGELLQVCEGLRIVAYEDGYESDPARYVQRVAALRPPQPAPSEPLRLPLTTPSTFGAAG</sequence>
<evidence type="ECO:0000256" key="3">
    <source>
        <dbReference type="ARBA" id="ARBA00022691"/>
    </source>
</evidence>
<evidence type="ECO:0000313" key="6">
    <source>
        <dbReference type="EMBL" id="TCS99516.1"/>
    </source>
</evidence>
<name>A0A4R3LNI6_9BURK</name>
<dbReference type="InterPro" id="IPR041698">
    <property type="entry name" value="Methyltransf_25"/>
</dbReference>
<evidence type="ECO:0000313" key="8">
    <source>
        <dbReference type="Proteomes" id="UP000295536"/>
    </source>
</evidence>
<evidence type="ECO:0000313" key="9">
    <source>
        <dbReference type="Proteomes" id="UP000315577"/>
    </source>
</evidence>
<accession>A0A4R3LNI6</accession>
<dbReference type="EMBL" id="SMAH01000002">
    <property type="protein sequence ID" value="TCS99516.1"/>
    <property type="molecule type" value="Genomic_DNA"/>
</dbReference>
<feature type="domain" description="Methyltransferase" evidence="5">
    <location>
        <begin position="34"/>
        <end position="118"/>
    </location>
</feature>
<evidence type="ECO:0000256" key="2">
    <source>
        <dbReference type="ARBA" id="ARBA00022679"/>
    </source>
</evidence>
<dbReference type="GO" id="GO:0008168">
    <property type="term" value="F:methyltransferase activity"/>
    <property type="evidence" value="ECO:0007669"/>
    <property type="project" value="UniProtKB-KW"/>
</dbReference>
<reference evidence="6 8" key="1">
    <citation type="submission" date="2019-03" db="EMBL/GenBank/DDBJ databases">
        <title>Genomic Encyclopedia of Type Strains, Phase IV (KMG-IV): sequencing the most valuable type-strain genomes for metagenomic binning, comparative biology and taxonomic classification.</title>
        <authorList>
            <person name="Goeker M."/>
        </authorList>
    </citation>
    <scope>NUCLEOTIDE SEQUENCE [LARGE SCALE GENOMIC DNA]</scope>
    <source>
        <strain evidence="6 8">DSM 12034</strain>
    </source>
</reference>
<keyword evidence="1 6" id="KW-0489">Methyltransferase</keyword>
<dbReference type="Gene3D" id="3.40.50.150">
    <property type="entry name" value="Vaccinia Virus protein VP39"/>
    <property type="match status" value="1"/>
</dbReference>